<evidence type="ECO:0000256" key="3">
    <source>
        <dbReference type="ARBA" id="ARBA00022670"/>
    </source>
</evidence>
<organism evidence="9 10">
    <name type="scientific">Anaerocolumna jejuensis DSM 15929</name>
    <dbReference type="NCBI Taxonomy" id="1121322"/>
    <lineage>
        <taxon>Bacteria</taxon>
        <taxon>Bacillati</taxon>
        <taxon>Bacillota</taxon>
        <taxon>Clostridia</taxon>
        <taxon>Lachnospirales</taxon>
        <taxon>Lachnospiraceae</taxon>
        <taxon>Anaerocolumna</taxon>
    </lineage>
</organism>
<feature type="transmembrane region" description="Helical" evidence="8">
    <location>
        <begin position="156"/>
        <end position="173"/>
    </location>
</feature>
<dbReference type="AlphaFoldDB" id="A0A1M6NZD5"/>
<accession>A0A1M6NZD5</accession>
<dbReference type="EMBL" id="FRAC01000008">
    <property type="protein sequence ID" value="SHK01089.1"/>
    <property type="molecule type" value="Genomic_DNA"/>
</dbReference>
<keyword evidence="5" id="KW-0378">Hydrolase</keyword>
<dbReference type="STRING" id="1121322.SAMN02745136_01526"/>
<evidence type="ECO:0000256" key="6">
    <source>
        <dbReference type="ARBA" id="ARBA00022989"/>
    </source>
</evidence>
<feature type="transmembrane region" description="Helical" evidence="8">
    <location>
        <begin position="115"/>
        <end position="135"/>
    </location>
</feature>
<gene>
    <name evidence="9" type="ORF">SAMN02745136_01526</name>
</gene>
<feature type="transmembrane region" description="Helical" evidence="8">
    <location>
        <begin position="89"/>
        <end position="109"/>
    </location>
</feature>
<dbReference type="InterPro" id="IPR006741">
    <property type="entry name" value="AgrB"/>
</dbReference>
<dbReference type="Proteomes" id="UP000184386">
    <property type="component" value="Unassembled WGS sequence"/>
</dbReference>
<proteinExistence type="predicted"/>
<evidence type="ECO:0000256" key="4">
    <source>
        <dbReference type="ARBA" id="ARBA00022692"/>
    </source>
</evidence>
<dbReference type="GO" id="GO:0009372">
    <property type="term" value="P:quorum sensing"/>
    <property type="evidence" value="ECO:0007669"/>
    <property type="project" value="UniProtKB-KW"/>
</dbReference>
<evidence type="ECO:0000256" key="5">
    <source>
        <dbReference type="ARBA" id="ARBA00022801"/>
    </source>
</evidence>
<keyword evidence="10" id="KW-1185">Reference proteome</keyword>
<dbReference type="OrthoDB" id="9815055at2"/>
<evidence type="ECO:0000256" key="2">
    <source>
        <dbReference type="ARBA" id="ARBA00022654"/>
    </source>
</evidence>
<evidence type="ECO:0000313" key="9">
    <source>
        <dbReference type="EMBL" id="SHK01089.1"/>
    </source>
</evidence>
<reference evidence="9 10" key="1">
    <citation type="submission" date="2016-11" db="EMBL/GenBank/DDBJ databases">
        <authorList>
            <person name="Jaros S."/>
            <person name="Januszkiewicz K."/>
            <person name="Wedrychowicz H."/>
        </authorList>
    </citation>
    <scope>NUCLEOTIDE SEQUENCE [LARGE SCALE GENOMIC DNA]</scope>
    <source>
        <strain evidence="9 10">DSM 15929</strain>
    </source>
</reference>
<dbReference type="GO" id="GO:0008233">
    <property type="term" value="F:peptidase activity"/>
    <property type="evidence" value="ECO:0007669"/>
    <property type="project" value="UniProtKB-KW"/>
</dbReference>
<protein>
    <submittedName>
        <fullName evidence="9">Accessory gene regulator B</fullName>
    </submittedName>
</protein>
<feature type="transmembrane region" description="Helical" evidence="8">
    <location>
        <begin position="179"/>
        <end position="200"/>
    </location>
</feature>
<name>A0A1M6NZD5_9FIRM</name>
<keyword evidence="3" id="KW-0645">Protease</keyword>
<dbReference type="Pfam" id="PF04647">
    <property type="entry name" value="AgrB"/>
    <property type="match status" value="1"/>
</dbReference>
<dbReference type="SMART" id="SM00793">
    <property type="entry name" value="AgrB"/>
    <property type="match status" value="1"/>
</dbReference>
<evidence type="ECO:0000313" key="10">
    <source>
        <dbReference type="Proteomes" id="UP000184386"/>
    </source>
</evidence>
<dbReference type="GO" id="GO:0016020">
    <property type="term" value="C:membrane"/>
    <property type="evidence" value="ECO:0007669"/>
    <property type="project" value="InterPro"/>
</dbReference>
<dbReference type="GO" id="GO:0006508">
    <property type="term" value="P:proteolysis"/>
    <property type="evidence" value="ECO:0007669"/>
    <property type="project" value="UniProtKB-KW"/>
</dbReference>
<sequence length="209" mass="23102">MKLYTYESGGILVLYKAANGLVNKLVKKGIIEAGECELYCFGIETSILKGLHLLSYVILGLLLGKIPELILFLIVFIPLREYSGGYHAASKLGCYIVSCMVVLSMLLTVRFIPAAYYNVSIYLAMFSGAILLFLVPVEAKTKPLDDSEKTYYKSKAGFTIVLLLILSLFLFMVNQRLLSFILALSLFYELIAAVIGKLSLITGKHGEGY</sequence>
<evidence type="ECO:0000256" key="1">
    <source>
        <dbReference type="ARBA" id="ARBA00022475"/>
    </source>
</evidence>
<keyword evidence="2" id="KW-0673">Quorum sensing</keyword>
<feature type="transmembrane region" description="Helical" evidence="8">
    <location>
        <begin position="53"/>
        <end position="77"/>
    </location>
</feature>
<keyword evidence="1" id="KW-1003">Cell membrane</keyword>
<evidence type="ECO:0000256" key="8">
    <source>
        <dbReference type="SAM" id="Phobius"/>
    </source>
</evidence>
<keyword evidence="7 8" id="KW-0472">Membrane</keyword>
<evidence type="ECO:0000256" key="7">
    <source>
        <dbReference type="ARBA" id="ARBA00023136"/>
    </source>
</evidence>
<keyword evidence="6 8" id="KW-1133">Transmembrane helix</keyword>
<keyword evidence="4 8" id="KW-0812">Transmembrane</keyword>